<dbReference type="InterPro" id="IPR038726">
    <property type="entry name" value="PDDEXK_AddAB-type"/>
</dbReference>
<dbReference type="NCBIfam" id="TIGR03491">
    <property type="entry name" value="TM0106 family RecB-like putative nuclease"/>
    <property type="match status" value="1"/>
</dbReference>
<dbReference type="InterPro" id="IPR038720">
    <property type="entry name" value="YprB_RNase_H-like_dom"/>
</dbReference>
<feature type="domain" description="YprB ribonuclease H-like" evidence="11">
    <location>
        <begin position="315"/>
        <end position="506"/>
    </location>
</feature>
<dbReference type="InterPro" id="IPR047187">
    <property type="entry name" value="SF1_C_Upf1"/>
</dbReference>
<keyword evidence="8" id="KW-0234">DNA repair</keyword>
<dbReference type="CDD" id="cd18808">
    <property type="entry name" value="SF1_C_Upf1"/>
    <property type="match status" value="1"/>
</dbReference>
<evidence type="ECO:0000313" key="12">
    <source>
        <dbReference type="EMBL" id="GAA2079966.1"/>
    </source>
</evidence>
<gene>
    <name evidence="12" type="ORF">GCM10009821_20310</name>
</gene>
<reference evidence="12 13" key="1">
    <citation type="journal article" date="2019" name="Int. J. Syst. Evol. Microbiol.">
        <title>The Global Catalogue of Microorganisms (GCM) 10K type strain sequencing project: providing services to taxonomists for standard genome sequencing and annotation.</title>
        <authorList>
            <consortium name="The Broad Institute Genomics Platform"/>
            <consortium name="The Broad Institute Genome Sequencing Center for Infectious Disease"/>
            <person name="Wu L."/>
            <person name="Ma J."/>
        </authorList>
    </citation>
    <scope>NUCLEOTIDE SEQUENCE [LARGE SCALE GENOMIC DNA]</scope>
    <source>
        <strain evidence="12 13">JCM 15749</strain>
    </source>
</reference>
<dbReference type="Pfam" id="PF13482">
    <property type="entry name" value="RNase_H_2"/>
    <property type="match status" value="1"/>
</dbReference>
<keyword evidence="4" id="KW-0378">Hydrolase</keyword>
<protein>
    <submittedName>
        <fullName evidence="12">TM0106 family RecB-like putative nuclease</fullName>
    </submittedName>
</protein>
<keyword evidence="1" id="KW-0540">Nuclease</keyword>
<feature type="domain" description="DNA2/NAM7 helicase-like C-terminal" evidence="10">
    <location>
        <begin position="950"/>
        <end position="1127"/>
    </location>
</feature>
<dbReference type="Proteomes" id="UP001501480">
    <property type="component" value="Unassembled WGS sequence"/>
</dbReference>
<organism evidence="12 13">
    <name type="scientific">Aeromicrobium halocynthiae</name>
    <dbReference type="NCBI Taxonomy" id="560557"/>
    <lineage>
        <taxon>Bacteria</taxon>
        <taxon>Bacillati</taxon>
        <taxon>Actinomycetota</taxon>
        <taxon>Actinomycetes</taxon>
        <taxon>Propionibacteriales</taxon>
        <taxon>Nocardioidaceae</taxon>
        <taxon>Aeromicrobium</taxon>
    </lineage>
</organism>
<dbReference type="InterPro" id="IPR041679">
    <property type="entry name" value="DNA2/NAM7-like_C"/>
</dbReference>
<evidence type="ECO:0000256" key="1">
    <source>
        <dbReference type="ARBA" id="ARBA00022722"/>
    </source>
</evidence>
<dbReference type="InterPro" id="IPR027417">
    <property type="entry name" value="P-loop_NTPase"/>
</dbReference>
<keyword evidence="6" id="KW-0269">Exonuclease</keyword>
<dbReference type="RefSeq" id="WP_344327687.1">
    <property type="nucleotide sequence ID" value="NZ_BAAAPY010000006.1"/>
</dbReference>
<evidence type="ECO:0000259" key="10">
    <source>
        <dbReference type="Pfam" id="PF13087"/>
    </source>
</evidence>
<dbReference type="PANTHER" id="PTHR43788:SF8">
    <property type="entry name" value="DNA-BINDING PROTEIN SMUBP-2"/>
    <property type="match status" value="1"/>
</dbReference>
<evidence type="ECO:0000256" key="8">
    <source>
        <dbReference type="ARBA" id="ARBA00023204"/>
    </source>
</evidence>
<evidence type="ECO:0000256" key="2">
    <source>
        <dbReference type="ARBA" id="ARBA00022741"/>
    </source>
</evidence>
<evidence type="ECO:0000313" key="13">
    <source>
        <dbReference type="Proteomes" id="UP001501480"/>
    </source>
</evidence>
<evidence type="ECO:0000259" key="9">
    <source>
        <dbReference type="Pfam" id="PF12705"/>
    </source>
</evidence>
<dbReference type="PANTHER" id="PTHR43788">
    <property type="entry name" value="DNA2/NAM7 HELICASE FAMILY MEMBER"/>
    <property type="match status" value="1"/>
</dbReference>
<proteinExistence type="predicted"/>
<dbReference type="EMBL" id="BAAAPY010000006">
    <property type="protein sequence ID" value="GAA2079966.1"/>
    <property type="molecule type" value="Genomic_DNA"/>
</dbReference>
<keyword evidence="13" id="KW-1185">Reference proteome</keyword>
<evidence type="ECO:0000256" key="7">
    <source>
        <dbReference type="ARBA" id="ARBA00022840"/>
    </source>
</evidence>
<name>A0ABN2W4L6_9ACTN</name>
<accession>A0ABN2W4L6</accession>
<feature type="domain" description="PD-(D/E)XK endonuclease-like" evidence="9">
    <location>
        <begin position="12"/>
        <end position="227"/>
    </location>
</feature>
<dbReference type="Pfam" id="PF12705">
    <property type="entry name" value="PDDEXK_1"/>
    <property type="match status" value="1"/>
</dbReference>
<evidence type="ECO:0000256" key="3">
    <source>
        <dbReference type="ARBA" id="ARBA00022763"/>
    </source>
</evidence>
<dbReference type="InterPro" id="IPR019993">
    <property type="entry name" value="RecB_nuclease_TM0106_put"/>
</dbReference>
<evidence type="ECO:0000259" key="11">
    <source>
        <dbReference type="Pfam" id="PF13482"/>
    </source>
</evidence>
<evidence type="ECO:0000256" key="4">
    <source>
        <dbReference type="ARBA" id="ARBA00022801"/>
    </source>
</evidence>
<dbReference type="SUPFAM" id="SSF52540">
    <property type="entry name" value="P-loop containing nucleoside triphosphate hydrolases"/>
    <property type="match status" value="1"/>
</dbReference>
<dbReference type="InterPro" id="IPR050534">
    <property type="entry name" value="Coronavir_polyprotein_1ab"/>
</dbReference>
<keyword evidence="5" id="KW-0347">Helicase</keyword>
<dbReference type="Pfam" id="PF13087">
    <property type="entry name" value="AAA_12"/>
    <property type="match status" value="1"/>
</dbReference>
<sequence length="1161" mass="126059">MVMFDDGGTFVLSPSDLTTSADCEFGWLREVDVRRGLIAPLATEPDAMSAGLAELGDEHEQRQLESLRSDGLRVVEIERPDPYTPSTIAAAMDLTVGALRDGVDVVAQAVLTDGGFAGVADFLVRDDQGRFEVWDAKLARHAKVTALLQIAAYADLLDQQGVPRSPVGRLVLGNGEMHEQPLDDVVAVYRHRRRHLETLLTRHLDEGVAAAWNDESLTQCGSCDHCAAQVEAHRDLLLVAGLRRTQRQRLRAGGIGTIEQLAASTSTVPGLPERTWRTLSAQARMQVSAPDGEVRFEIVDAAPIQQLPAPDEGDVFFDFEGDPLWTGPDGTDAGLEYLFGWVENDGSETGAFTGLWADDRAEEREALREFLAFLEDRWERRPGMHVYHYAPYEVTALKRLTVRHTLGEDFLDDLLRAGVFVDLYATVRQSVRVSQPSYSIKKLEPLYMGDSLRGEVASATDSIVEYERYRILRERGADAEAQEVRAEIEDYNAYDCTSTMRLLEWLREVGEWTGQFVRSSGTDQSESTAESQTKLGEVAAVAADLLAALPAAGRSDEQQGLALLAAALGYHRRKENPFWWAHYARLQDAVDEWLDPRGTLVADAPVAVLEDWHSVKRSLGRVLLLRGELEPGSTIEEGANVNLLFEELPPDTVLGPGQVRTYRGTGTVLSITGDTNGQVEVRVLQKISRKLPTFPQVPMAITETPGSNDKPLEQAIRGVAESVAAGDPVRLPESAALDVLARRAPRLVDGLFTGGEITSSNIDLVLDAVRRLDRSYLGVQGPPGTGKTYLGSQVVPRLVEAGWRVGVVAQGHTTVETFLEKTIDAGLDPSLVAKENRNGDTSDKAWGVLKDKPDHAAFAAAQPAGFLIGGTAWAFASEKAFGEGELDLVVIDEAGQFCLANTIAVGRATQRLLLLGDPQQLPQVSQGTHPEPVDDSALSWLMEGAATLPASRGYFLARTRRMHPALTASVSRHSYDGRLAAVDDVTAARELVGVEPGVHSVAVHHRGNSVHSVEEADAVVATVRDLMTTEWQPSATEARRPMTPADVIVVAPYNAQVATIRKRLDAAGHDQTRVGTVDKFQGQEAAVVIVSMTVSSPADAPRGMDFLLNRNRLNVAVSRGQWAAYVVHSPALADHLPSTPHALEELGSFLRLTSGPLGGDA</sequence>
<dbReference type="CDD" id="cd17934">
    <property type="entry name" value="DEXXQc_Upf1-like"/>
    <property type="match status" value="1"/>
</dbReference>
<comment type="caution">
    <text evidence="12">The sequence shown here is derived from an EMBL/GenBank/DDBJ whole genome shotgun (WGS) entry which is preliminary data.</text>
</comment>
<keyword evidence="2" id="KW-0547">Nucleotide-binding</keyword>
<dbReference type="Pfam" id="PF13604">
    <property type="entry name" value="AAA_30"/>
    <property type="match status" value="1"/>
</dbReference>
<dbReference type="Gene3D" id="3.40.50.300">
    <property type="entry name" value="P-loop containing nucleotide triphosphate hydrolases"/>
    <property type="match status" value="2"/>
</dbReference>
<evidence type="ECO:0000256" key="6">
    <source>
        <dbReference type="ARBA" id="ARBA00022839"/>
    </source>
</evidence>
<evidence type="ECO:0000256" key="5">
    <source>
        <dbReference type="ARBA" id="ARBA00022806"/>
    </source>
</evidence>
<keyword evidence="7" id="KW-0067">ATP-binding</keyword>
<keyword evidence="3" id="KW-0227">DNA damage</keyword>